<keyword evidence="2" id="KW-0812">Transmembrane</keyword>
<gene>
    <name evidence="3" type="ORF">A2161_04005</name>
</gene>
<accession>A0A1F7RUR1</accession>
<evidence type="ECO:0000313" key="4">
    <source>
        <dbReference type="Proteomes" id="UP000179266"/>
    </source>
</evidence>
<dbReference type="AlphaFoldDB" id="A0A1F7RUR1"/>
<dbReference type="Proteomes" id="UP000179266">
    <property type="component" value="Unassembled WGS sequence"/>
</dbReference>
<dbReference type="InterPro" id="IPR036249">
    <property type="entry name" value="Thioredoxin-like_sf"/>
</dbReference>
<keyword evidence="2" id="KW-1133">Transmembrane helix</keyword>
<name>A0A1F7RUR1_9BACT</name>
<evidence type="ECO:0008006" key="5">
    <source>
        <dbReference type="Google" id="ProtNLM"/>
    </source>
</evidence>
<evidence type="ECO:0000256" key="1">
    <source>
        <dbReference type="SAM" id="MobiDB-lite"/>
    </source>
</evidence>
<reference evidence="3 4" key="1">
    <citation type="journal article" date="2016" name="Nat. Commun.">
        <title>Thousands of microbial genomes shed light on interconnected biogeochemical processes in an aquifer system.</title>
        <authorList>
            <person name="Anantharaman K."/>
            <person name="Brown C.T."/>
            <person name="Hug L.A."/>
            <person name="Sharon I."/>
            <person name="Castelle C.J."/>
            <person name="Probst A.J."/>
            <person name="Thomas B.C."/>
            <person name="Singh A."/>
            <person name="Wilkins M.J."/>
            <person name="Karaoz U."/>
            <person name="Brodie E.L."/>
            <person name="Williams K.H."/>
            <person name="Hubbard S.S."/>
            <person name="Banfield J.F."/>
        </authorList>
    </citation>
    <scope>NUCLEOTIDE SEQUENCE [LARGE SCALE GENOMIC DNA]</scope>
</reference>
<comment type="caution">
    <text evidence="3">The sequence shown here is derived from an EMBL/GenBank/DDBJ whole genome shotgun (WGS) entry which is preliminary data.</text>
</comment>
<feature type="transmembrane region" description="Helical" evidence="2">
    <location>
        <begin position="7"/>
        <end position="25"/>
    </location>
</feature>
<organism evidence="3 4">
    <name type="scientific">Candidatus Schekmanbacteria bacterium RBG_13_48_7</name>
    <dbReference type="NCBI Taxonomy" id="1817878"/>
    <lineage>
        <taxon>Bacteria</taxon>
        <taxon>Candidatus Schekmaniibacteriota</taxon>
    </lineage>
</organism>
<dbReference type="Gene3D" id="3.40.30.10">
    <property type="entry name" value="Glutaredoxin"/>
    <property type="match status" value="2"/>
</dbReference>
<protein>
    <recommendedName>
        <fullName evidence="5">Thioredoxin domain-containing protein</fullName>
    </recommendedName>
</protein>
<dbReference type="PROSITE" id="PS51257">
    <property type="entry name" value="PROKAR_LIPOPROTEIN"/>
    <property type="match status" value="1"/>
</dbReference>
<evidence type="ECO:0000256" key="2">
    <source>
        <dbReference type="SAM" id="Phobius"/>
    </source>
</evidence>
<dbReference type="SUPFAM" id="SSF52833">
    <property type="entry name" value="Thioredoxin-like"/>
    <property type="match status" value="1"/>
</dbReference>
<feature type="region of interest" description="Disordered" evidence="1">
    <location>
        <begin position="32"/>
        <end position="65"/>
    </location>
</feature>
<proteinExistence type="predicted"/>
<keyword evidence="2" id="KW-0472">Membrane</keyword>
<evidence type="ECO:0000313" key="3">
    <source>
        <dbReference type="EMBL" id="OGL45110.1"/>
    </source>
</evidence>
<sequence length="284" mass="32398">MIDKQLFPLNFFLLLILISFPLFFISCGNKDSGAENNASKGSISKPDNRRDNTEARQGQNDDGPLSVHAAAKKKLLDQWIESGKYLYVYFYDDDVDDCIYQDKILDKAIPELKPKATLTKINRKDPKNAEILRLFRAKQLQVPFIVLYTPDQYPVRRFTGLTSVETLVNAIPSPTQEKIISTYRIRKISVICFYRDSMKEFPEIDQTCKKAAETMAGVIDYYTINQDDPAEQNFMKKMNIDKASTSPTVIIVGLKGSGDRRFIGTVNKDQLIQAMKDEFQVLPK</sequence>
<dbReference type="EMBL" id="MGDD01000195">
    <property type="protein sequence ID" value="OGL45110.1"/>
    <property type="molecule type" value="Genomic_DNA"/>
</dbReference>